<sequence>MFCANKERELPTEAFYVLHYCSEAISISRPDLKLLLRPSYRSSLGDPSFLFQMADLRFVPDHNMSAYLGDPPQKHSEFKSMIDGLILSPVNYAIMEHPTIFSDYIESFWSTITEHTNSNGDISIVGNIQGKSITITE</sequence>
<dbReference type="OrthoDB" id="10497022at2759"/>
<evidence type="ECO:0000313" key="1">
    <source>
        <dbReference type="EMBL" id="KAD3337421.1"/>
    </source>
</evidence>
<accession>A0A5N6MB53</accession>
<dbReference type="AlphaFoldDB" id="A0A5N6MB53"/>
<proteinExistence type="predicted"/>
<gene>
    <name evidence="1" type="ORF">E3N88_32941</name>
</gene>
<dbReference type="EMBL" id="SZYD01000016">
    <property type="protein sequence ID" value="KAD3337421.1"/>
    <property type="molecule type" value="Genomic_DNA"/>
</dbReference>
<dbReference type="Proteomes" id="UP000326396">
    <property type="component" value="Linkage Group LG6"/>
</dbReference>
<name>A0A5N6MB53_9ASTR</name>
<reference evidence="1 2" key="1">
    <citation type="submission" date="2019-05" db="EMBL/GenBank/DDBJ databases">
        <title>Mikania micrantha, genome provides insights into the molecular mechanism of rapid growth.</title>
        <authorList>
            <person name="Liu B."/>
        </authorList>
    </citation>
    <scope>NUCLEOTIDE SEQUENCE [LARGE SCALE GENOMIC DNA]</scope>
    <source>
        <strain evidence="1">NLD-2019</strain>
        <tissue evidence="1">Leaf</tissue>
    </source>
</reference>
<keyword evidence="2" id="KW-1185">Reference proteome</keyword>
<comment type="caution">
    <text evidence="1">The sequence shown here is derived from an EMBL/GenBank/DDBJ whole genome shotgun (WGS) entry which is preliminary data.</text>
</comment>
<evidence type="ECO:0000313" key="2">
    <source>
        <dbReference type="Proteomes" id="UP000326396"/>
    </source>
</evidence>
<organism evidence="1 2">
    <name type="scientific">Mikania micrantha</name>
    <name type="common">bitter vine</name>
    <dbReference type="NCBI Taxonomy" id="192012"/>
    <lineage>
        <taxon>Eukaryota</taxon>
        <taxon>Viridiplantae</taxon>
        <taxon>Streptophyta</taxon>
        <taxon>Embryophyta</taxon>
        <taxon>Tracheophyta</taxon>
        <taxon>Spermatophyta</taxon>
        <taxon>Magnoliopsida</taxon>
        <taxon>eudicotyledons</taxon>
        <taxon>Gunneridae</taxon>
        <taxon>Pentapetalae</taxon>
        <taxon>asterids</taxon>
        <taxon>campanulids</taxon>
        <taxon>Asterales</taxon>
        <taxon>Asteraceae</taxon>
        <taxon>Asteroideae</taxon>
        <taxon>Heliantheae alliance</taxon>
        <taxon>Eupatorieae</taxon>
        <taxon>Mikania</taxon>
    </lineage>
</organism>
<protein>
    <submittedName>
        <fullName evidence="1">Uncharacterized protein</fullName>
    </submittedName>
</protein>